<keyword evidence="4" id="KW-1185">Reference proteome</keyword>
<reference evidence="3" key="1">
    <citation type="submission" date="2021-11" db="EMBL/GenBank/DDBJ databases">
        <title>Complete genome sequence of Atopobiaceae bacterium TOC12.</title>
        <authorList>
            <person name="Morinaga K."/>
            <person name="Kusada H."/>
            <person name="Tamaki H."/>
        </authorList>
    </citation>
    <scope>NUCLEOTIDE SEQUENCE</scope>
    <source>
        <strain evidence="3">TOC12</strain>
    </source>
</reference>
<evidence type="ECO:0000313" key="3">
    <source>
        <dbReference type="EMBL" id="BDC91792.1"/>
    </source>
</evidence>
<sequence>MQKIALVGRVANDQDYFDGQTIKTRNMERLLSEIYGDGSVQVVDTVDWKNRAPFIMAALLRAARQCDAIVLMVSGNGRRALYPIMSLITKTFNIPVFQNLIGGSLANEVKKHPKWVQYLTSFAINWVESEQLVEELRELSINNAELLPNFKYFVNRLAVQKTIVASGWNFCTFSRVRKDKGINVAIEAIEELNKSAGQGEGPYNLDIYGQVDDDYKDEFQFHLDKSAHVKYLGVVDPEKSVNVIASYDALLFPTSCPWEGMPGTIIDALAAGTPVLAARWQFYDEMLEDGVTGYSYPFSKDESLVELIREYTSKSDSERFSLRENCIEQWKKYDPKKIAQMVYGRMREFV</sequence>
<protein>
    <recommendedName>
        <fullName evidence="2">Glycosyl transferase family 1 domain-containing protein</fullName>
    </recommendedName>
</protein>
<keyword evidence="1" id="KW-0808">Transferase</keyword>
<organism evidence="3 4">
    <name type="scientific">Leptogranulimonas caecicola</name>
    <dbReference type="NCBI Taxonomy" id="2894156"/>
    <lineage>
        <taxon>Bacteria</taxon>
        <taxon>Bacillati</taxon>
        <taxon>Actinomycetota</taxon>
        <taxon>Coriobacteriia</taxon>
        <taxon>Coriobacteriales</taxon>
        <taxon>Kribbibacteriaceae</taxon>
        <taxon>Leptogranulimonas</taxon>
    </lineage>
</organism>
<dbReference type="Gene3D" id="3.40.50.2000">
    <property type="entry name" value="Glycogen Phosphorylase B"/>
    <property type="match status" value="1"/>
</dbReference>
<dbReference type="InterPro" id="IPR001296">
    <property type="entry name" value="Glyco_trans_1"/>
</dbReference>
<evidence type="ECO:0000259" key="2">
    <source>
        <dbReference type="Pfam" id="PF00534"/>
    </source>
</evidence>
<dbReference type="PANTHER" id="PTHR46401:SF2">
    <property type="entry name" value="GLYCOSYLTRANSFERASE WBBK-RELATED"/>
    <property type="match status" value="1"/>
</dbReference>
<dbReference type="EMBL" id="AP025285">
    <property type="protein sequence ID" value="BDC91792.1"/>
    <property type="molecule type" value="Genomic_DNA"/>
</dbReference>
<name>A0AAU9CCR2_9ACTN</name>
<proteinExistence type="predicted"/>
<dbReference type="KEGG" id="lcal:ATTO_16640"/>
<evidence type="ECO:0000256" key="1">
    <source>
        <dbReference type="ARBA" id="ARBA00022679"/>
    </source>
</evidence>
<dbReference type="PANTHER" id="PTHR46401">
    <property type="entry name" value="GLYCOSYLTRANSFERASE WBBK-RELATED"/>
    <property type="match status" value="1"/>
</dbReference>
<dbReference type="SUPFAM" id="SSF53756">
    <property type="entry name" value="UDP-Glycosyltransferase/glycogen phosphorylase"/>
    <property type="match status" value="1"/>
</dbReference>
<dbReference type="GO" id="GO:0009103">
    <property type="term" value="P:lipopolysaccharide biosynthetic process"/>
    <property type="evidence" value="ECO:0007669"/>
    <property type="project" value="TreeGrafter"/>
</dbReference>
<dbReference type="GO" id="GO:0016757">
    <property type="term" value="F:glycosyltransferase activity"/>
    <property type="evidence" value="ECO:0007669"/>
    <property type="project" value="InterPro"/>
</dbReference>
<accession>A0AAU9CCR2</accession>
<feature type="domain" description="Glycosyl transferase family 1" evidence="2">
    <location>
        <begin position="170"/>
        <end position="331"/>
    </location>
</feature>
<dbReference type="Proteomes" id="UP001431186">
    <property type="component" value="Chromosome"/>
</dbReference>
<evidence type="ECO:0000313" key="4">
    <source>
        <dbReference type="Proteomes" id="UP001431186"/>
    </source>
</evidence>
<dbReference type="Pfam" id="PF00534">
    <property type="entry name" value="Glycos_transf_1"/>
    <property type="match status" value="1"/>
</dbReference>
<gene>
    <name evidence="3" type="ORF">ATTO_16640</name>
</gene>
<dbReference type="CDD" id="cd03801">
    <property type="entry name" value="GT4_PimA-like"/>
    <property type="match status" value="1"/>
</dbReference>
<dbReference type="RefSeq" id="WP_265591700.1">
    <property type="nucleotide sequence ID" value="NZ_AP025285.1"/>
</dbReference>
<dbReference type="AlphaFoldDB" id="A0AAU9CCR2"/>